<name>A0A4P6V1T9_9HYPH</name>
<dbReference type="OrthoDB" id="5288100at2"/>
<accession>A0A4P6V1T9</accession>
<evidence type="ECO:0000313" key="1">
    <source>
        <dbReference type="EMBL" id="QBK30654.1"/>
    </source>
</evidence>
<dbReference type="EMBL" id="CP036532">
    <property type="protein sequence ID" value="QBK30654.1"/>
    <property type="molecule type" value="Genomic_DNA"/>
</dbReference>
<dbReference type="SUPFAM" id="SSF48173">
    <property type="entry name" value="Cryptochrome/photolyase FAD-binding domain"/>
    <property type="match status" value="1"/>
</dbReference>
<dbReference type="InterPro" id="IPR036134">
    <property type="entry name" value="Crypto/Photolyase_FAD-like_sf"/>
</dbReference>
<gene>
    <name evidence="1" type="ORF">E0E05_08630</name>
</gene>
<dbReference type="GO" id="GO:0016829">
    <property type="term" value="F:lyase activity"/>
    <property type="evidence" value="ECO:0007669"/>
    <property type="project" value="UniProtKB-KW"/>
</dbReference>
<protein>
    <submittedName>
        <fullName evidence="1">Cryptochrome/photolyase family protein</fullName>
    </submittedName>
</protein>
<dbReference type="Proteomes" id="UP000293719">
    <property type="component" value="Chromosome"/>
</dbReference>
<dbReference type="InterPro" id="IPR052551">
    <property type="entry name" value="UV-DNA_repair_photolyase"/>
</dbReference>
<dbReference type="Gene3D" id="1.25.40.80">
    <property type="match status" value="1"/>
</dbReference>
<dbReference type="PANTHER" id="PTHR38657:SF1">
    <property type="entry name" value="SLR1343 PROTEIN"/>
    <property type="match status" value="1"/>
</dbReference>
<keyword evidence="1" id="KW-0456">Lyase</keyword>
<dbReference type="KEGG" id="rpod:E0E05_08630"/>
<organism evidence="1 2">
    <name type="scientific">Roseitalea porphyridii</name>
    <dbReference type="NCBI Taxonomy" id="1852022"/>
    <lineage>
        <taxon>Bacteria</taxon>
        <taxon>Pseudomonadati</taxon>
        <taxon>Pseudomonadota</taxon>
        <taxon>Alphaproteobacteria</taxon>
        <taxon>Hyphomicrobiales</taxon>
        <taxon>Ahrensiaceae</taxon>
        <taxon>Roseitalea</taxon>
    </lineage>
</organism>
<dbReference type="PANTHER" id="PTHR38657">
    <property type="entry name" value="SLR1343 PROTEIN"/>
    <property type="match status" value="1"/>
</dbReference>
<evidence type="ECO:0000313" key="2">
    <source>
        <dbReference type="Proteomes" id="UP000293719"/>
    </source>
</evidence>
<proteinExistence type="predicted"/>
<keyword evidence="2" id="KW-1185">Reference proteome</keyword>
<dbReference type="Gene3D" id="1.10.579.10">
    <property type="entry name" value="DNA Cyclobutane Dipyrimidine Photolyase, subunit A, domain 3"/>
    <property type="match status" value="1"/>
</dbReference>
<dbReference type="InterPro" id="IPR007357">
    <property type="entry name" value="PhrB-like"/>
</dbReference>
<dbReference type="Gene3D" id="3.40.50.620">
    <property type="entry name" value="HUPs"/>
    <property type="match status" value="1"/>
</dbReference>
<dbReference type="Gene3D" id="1.10.10.1710">
    <property type="entry name" value="Deoxyribodipyrimidine photolyase-related"/>
    <property type="match status" value="1"/>
</dbReference>
<dbReference type="Pfam" id="PF04244">
    <property type="entry name" value="DPRP"/>
    <property type="match status" value="1"/>
</dbReference>
<dbReference type="AlphaFoldDB" id="A0A4P6V1T9"/>
<reference evidence="1 2" key="1">
    <citation type="journal article" date="2017" name="Int. J. Syst. Evol. Microbiol.">
        <title>Roseitalea porphyridii gen. nov., sp. nov., isolated from a red alga, and reclassification of Hoeflea suaedae Chung et al. 2013 as Pseudohoeflea suaedae gen. nov., comb. nov.</title>
        <authorList>
            <person name="Hyeon J.W."/>
            <person name="Jeong S.E."/>
            <person name="Baek K."/>
            <person name="Jeon C.O."/>
        </authorList>
    </citation>
    <scope>NUCLEOTIDE SEQUENCE [LARGE SCALE GENOMIC DNA]</scope>
    <source>
        <strain evidence="1 2">MA7-20</strain>
    </source>
</reference>
<sequence length="524" mass="60053">MAAGPPCAPRAEPVAKTLRLVLGDQLSRNLSSLKDAEPGRDVIVMAELSDEATYVRHHVKKIAFVLSAMRHFAADLAGDGFEVDYRRLDEDDVSITSFTDALEAAVARHTPERIIVTEAAEWRVLSMQEAWKDRFDIPVEIRPDDRFIATHAEFARWAEDRKSLRMEFFYRRMRTRTGYLMDDGEPAGGQWNYDAENRAPPKEGLSFPDRPDWSVDETTRAVLDLVASRFDDHFGDLEPFAYPVTRRQATHYLNWFVDHALADFGTFQDAMVQGEALMFHSHLSALINIGLLDPRECCDRAEAAWREGRVPLNAAEGFIRQIIGWREFIRGVYWLHMPAYADENALDARRDLPDWFWTGETHMNCLRQAITETRQNAYAHHIQRLMVIGNFALLAGLDPKQVQEWFLIVYHDAYEWVEMPNVVGMALYADGGLFASKPYASSGAYINRMSDYCGNCRYAVTKKNGPKACPFNYLYWNFLIDNRERLSGNQRMGMMFGTLDRMGDEKRRAVREDSERFLAAIGDA</sequence>
<dbReference type="InterPro" id="IPR014729">
    <property type="entry name" value="Rossmann-like_a/b/a_fold"/>
</dbReference>